<reference evidence="1" key="2">
    <citation type="journal article" date="2021" name="Sci. Rep.">
        <title>The distribution of antibiotic resistance genes in chicken gut microbiota commensals.</title>
        <authorList>
            <person name="Juricova H."/>
            <person name="Matiasovicova J."/>
            <person name="Kubasova T."/>
            <person name="Cejkova D."/>
            <person name="Rychlik I."/>
        </authorList>
    </citation>
    <scope>NUCLEOTIDE SEQUENCE</scope>
    <source>
        <strain evidence="1">An582</strain>
    </source>
</reference>
<organism evidence="1 2">
    <name type="scientific">Mordavella massiliensis</name>
    <dbReference type="NCBI Taxonomy" id="1871024"/>
    <lineage>
        <taxon>Bacteria</taxon>
        <taxon>Bacillati</taxon>
        <taxon>Bacillota</taxon>
        <taxon>Clostridia</taxon>
        <taxon>Eubacteriales</taxon>
        <taxon>Clostridiaceae</taxon>
        <taxon>Mordavella</taxon>
    </lineage>
</organism>
<evidence type="ECO:0000313" key="2">
    <source>
        <dbReference type="Proteomes" id="UP000705508"/>
    </source>
</evidence>
<dbReference type="Proteomes" id="UP000705508">
    <property type="component" value="Unassembled WGS sequence"/>
</dbReference>
<gene>
    <name evidence="1" type="ORF">H6A20_12945</name>
</gene>
<evidence type="ECO:0000313" key="1">
    <source>
        <dbReference type="EMBL" id="MBM6949529.1"/>
    </source>
</evidence>
<name>A0A938XCW8_9CLOT</name>
<protein>
    <submittedName>
        <fullName evidence="1">Uncharacterized protein</fullName>
    </submittedName>
</protein>
<accession>A0A938XCW8</accession>
<dbReference type="AlphaFoldDB" id="A0A938XCW8"/>
<comment type="caution">
    <text evidence="1">The sequence shown here is derived from an EMBL/GenBank/DDBJ whole genome shotgun (WGS) entry which is preliminary data.</text>
</comment>
<reference evidence="1" key="1">
    <citation type="submission" date="2020-08" db="EMBL/GenBank/DDBJ databases">
        <authorList>
            <person name="Cejkova D."/>
            <person name="Kubasova T."/>
            <person name="Jahodarova E."/>
            <person name="Rychlik I."/>
        </authorList>
    </citation>
    <scope>NUCLEOTIDE SEQUENCE</scope>
    <source>
        <strain evidence="1">An582</strain>
    </source>
</reference>
<dbReference type="EMBL" id="JACJKS010000044">
    <property type="protein sequence ID" value="MBM6949529.1"/>
    <property type="molecule type" value="Genomic_DNA"/>
</dbReference>
<sequence length="96" mass="11113">MNFKADWSFLQKISMGAVASRAVIDKLNSCGHEVIELERYSTSNKIWSTKIKRLRLPDLICLKCGRRIESRAKSKLDVRMSDNENNPDRRCDMLPL</sequence>
<dbReference type="RefSeq" id="WP_204907518.1">
    <property type="nucleotide sequence ID" value="NZ_JACJKS010000044.1"/>
</dbReference>
<proteinExistence type="predicted"/>